<gene>
    <name evidence="2" type="ORF">BP422_16530</name>
</gene>
<evidence type="ECO:0000313" key="3">
    <source>
        <dbReference type="Proteomes" id="UP000197781"/>
    </source>
</evidence>
<dbReference type="Proteomes" id="UP000197781">
    <property type="component" value="Chromosome"/>
</dbReference>
<dbReference type="KEGG" id="bfm:BP422_16530"/>
<name>A0A220MJF0_9BACL</name>
<reference evidence="2 3" key="1">
    <citation type="submission" date="2016-11" db="EMBL/GenBank/DDBJ databases">
        <authorList>
            <person name="Jaros S."/>
            <person name="Januszkiewicz K."/>
            <person name="Wedrychowicz H."/>
        </authorList>
    </citation>
    <scope>NUCLEOTIDE SEQUENCE [LARGE SCALE GENOMIC DNA]</scope>
    <source>
        <strain evidence="2 3">NF2</strain>
    </source>
</reference>
<feature type="transmembrane region" description="Helical" evidence="1">
    <location>
        <begin position="46"/>
        <end position="65"/>
    </location>
</feature>
<dbReference type="EMBL" id="CP018145">
    <property type="protein sequence ID" value="ASJ55012.1"/>
    <property type="molecule type" value="Genomic_DNA"/>
</dbReference>
<proteinExistence type="predicted"/>
<keyword evidence="1" id="KW-1133">Transmembrane helix</keyword>
<evidence type="ECO:0000256" key="1">
    <source>
        <dbReference type="SAM" id="Phobius"/>
    </source>
</evidence>
<dbReference type="RefSeq" id="WP_088908713.1">
    <property type="nucleotide sequence ID" value="NZ_CP018145.1"/>
</dbReference>
<evidence type="ECO:0000313" key="2">
    <source>
        <dbReference type="EMBL" id="ASJ55012.1"/>
    </source>
</evidence>
<organism evidence="2 3">
    <name type="scientific">Brevibacillus formosus</name>
    <dbReference type="NCBI Taxonomy" id="54913"/>
    <lineage>
        <taxon>Bacteria</taxon>
        <taxon>Bacillati</taxon>
        <taxon>Bacillota</taxon>
        <taxon>Bacilli</taxon>
        <taxon>Bacillales</taxon>
        <taxon>Paenibacillaceae</taxon>
        <taxon>Brevibacillus</taxon>
    </lineage>
</organism>
<keyword evidence="1" id="KW-0472">Membrane</keyword>
<accession>A0A220MJF0</accession>
<sequence>MSQMMIFPLFLLALGILVMVQPRTKRWQSRMNAYFQGDERRVKQRANTFFLLGLAFLLAGFAYLFRLVG</sequence>
<dbReference type="AlphaFoldDB" id="A0A220MJF0"/>
<keyword evidence="1" id="KW-0812">Transmembrane</keyword>
<protein>
    <submittedName>
        <fullName evidence="2">Uncharacterized protein</fullName>
    </submittedName>
</protein>